<protein>
    <submittedName>
        <fullName evidence="1">Uncharacterized protein</fullName>
    </submittedName>
</protein>
<gene>
    <name evidence="1" type="ORF">MLD38_037556</name>
</gene>
<keyword evidence="2" id="KW-1185">Reference proteome</keyword>
<evidence type="ECO:0000313" key="1">
    <source>
        <dbReference type="EMBL" id="KAI4312761.1"/>
    </source>
</evidence>
<evidence type="ECO:0000313" key="2">
    <source>
        <dbReference type="Proteomes" id="UP001057402"/>
    </source>
</evidence>
<proteinExistence type="predicted"/>
<name>A0ACB9LN35_9MYRT</name>
<sequence>MLLLLTMIGFSAHTQSSLALGVHVGGSVTSDRRAAVDFFKSLWHEWEPPGVVLLSLTIQIFLIIMGKRRRYTYGRLSTLFTWIAYLSADAVAVYAIGIITTRVVRASLPKKDHSIQLNAFWAPFLLLHLGGPETITAYSLEDNELWSRHLLSLCTQAGMSLYVFVATWNDSALSALTIGMLLAGLIKYGERVCVLWLASSERFRRSISSGPSVFSKVVEEQKLMIAEGFRVVPHQVNEVPLREDILQIDSELQCIPNEILTLEELSTAEALFRISQPVFVDFSLFTSDRDKSRALLDGRNFWSIFQIIEIELGLMFDVLYTKAYVAASAWGAFSRTTTIVITVAAMVIFSLVEAHRNQYSPAELRTTLVLLGGAIFLEGYALTLLVFSDKMACWLIRKRKLNTLKFMNMFQQLSKRKRWSNTVAQFSILSYSLREKHRFYDRLLRSFQIDEKIYKYVYRNHESIPENLKWSIMERTADNAEVTQGKYPLEKLNKLEEFEWSIELEVSLGEYAAKKLRKPELKRRNGLAFDQSIIVWHIATELVLDSGDNENRVNRSERSISCSILSRYMMYLLIHHPQMLPTPRITSLKFMDTYIEAMNFFVSLQNSGMGQMDRKMKLKELRQSVMTDLDVTIAKEDRRKFLLFHGCRLAAQIDKYDMATKEEIICNVWIEKLVFAAKESNSKYHCQQLRMGGELLTHVWLLLAHYGRTNHFQELEDPSVVELVVT</sequence>
<reference evidence="2" key="1">
    <citation type="journal article" date="2023" name="Front. Plant Sci.">
        <title>Chromosomal-level genome assembly of Melastoma candidum provides insights into trichome evolution.</title>
        <authorList>
            <person name="Zhong Y."/>
            <person name="Wu W."/>
            <person name="Sun C."/>
            <person name="Zou P."/>
            <person name="Liu Y."/>
            <person name="Dai S."/>
            <person name="Zhou R."/>
        </authorList>
    </citation>
    <scope>NUCLEOTIDE SEQUENCE [LARGE SCALE GENOMIC DNA]</scope>
</reference>
<dbReference type="Proteomes" id="UP001057402">
    <property type="component" value="Chromosome 11"/>
</dbReference>
<accession>A0ACB9LN35</accession>
<organism evidence="1 2">
    <name type="scientific">Melastoma candidum</name>
    <dbReference type="NCBI Taxonomy" id="119954"/>
    <lineage>
        <taxon>Eukaryota</taxon>
        <taxon>Viridiplantae</taxon>
        <taxon>Streptophyta</taxon>
        <taxon>Embryophyta</taxon>
        <taxon>Tracheophyta</taxon>
        <taxon>Spermatophyta</taxon>
        <taxon>Magnoliopsida</taxon>
        <taxon>eudicotyledons</taxon>
        <taxon>Gunneridae</taxon>
        <taxon>Pentapetalae</taxon>
        <taxon>rosids</taxon>
        <taxon>malvids</taxon>
        <taxon>Myrtales</taxon>
        <taxon>Melastomataceae</taxon>
        <taxon>Melastomatoideae</taxon>
        <taxon>Melastomateae</taxon>
        <taxon>Melastoma</taxon>
    </lineage>
</organism>
<comment type="caution">
    <text evidence="1">The sequence shown here is derived from an EMBL/GenBank/DDBJ whole genome shotgun (WGS) entry which is preliminary data.</text>
</comment>
<dbReference type="EMBL" id="CM042890">
    <property type="protein sequence ID" value="KAI4312761.1"/>
    <property type="molecule type" value="Genomic_DNA"/>
</dbReference>